<evidence type="ECO:0000256" key="2">
    <source>
        <dbReference type="SAM" id="Phobius"/>
    </source>
</evidence>
<reference evidence="4" key="1">
    <citation type="submission" date="2016-10" db="EMBL/GenBank/DDBJ databases">
        <authorList>
            <person name="Varghese N."/>
            <person name="Submissions S."/>
        </authorList>
    </citation>
    <scope>NUCLEOTIDE SEQUENCE [LARGE SCALE GENOMIC DNA]</scope>
    <source>
        <strain evidence="4">DSM 44796</strain>
    </source>
</reference>
<organism evidence="3 4">
    <name type="scientific">Lentzea albidocapillata subsp. violacea</name>
    <dbReference type="NCBI Taxonomy" id="128104"/>
    <lineage>
        <taxon>Bacteria</taxon>
        <taxon>Bacillati</taxon>
        <taxon>Actinomycetota</taxon>
        <taxon>Actinomycetes</taxon>
        <taxon>Pseudonocardiales</taxon>
        <taxon>Pseudonocardiaceae</taxon>
        <taxon>Lentzea</taxon>
    </lineage>
</organism>
<evidence type="ECO:0000256" key="1">
    <source>
        <dbReference type="SAM" id="MobiDB-lite"/>
    </source>
</evidence>
<evidence type="ECO:0000313" key="4">
    <source>
        <dbReference type="Proteomes" id="UP000199682"/>
    </source>
</evidence>
<dbReference type="Proteomes" id="UP000199682">
    <property type="component" value="Unassembled WGS sequence"/>
</dbReference>
<dbReference type="EMBL" id="FNET01000042">
    <property type="protein sequence ID" value="SDN25632.1"/>
    <property type="molecule type" value="Genomic_DNA"/>
</dbReference>
<protein>
    <submittedName>
        <fullName evidence="3">Uncharacterized protein</fullName>
    </submittedName>
</protein>
<proteinExistence type="predicted"/>
<keyword evidence="2" id="KW-0812">Transmembrane</keyword>
<feature type="region of interest" description="Disordered" evidence="1">
    <location>
        <begin position="34"/>
        <end position="57"/>
    </location>
</feature>
<keyword evidence="2" id="KW-1133">Transmembrane helix</keyword>
<feature type="transmembrane region" description="Helical" evidence="2">
    <location>
        <begin position="12"/>
        <end position="30"/>
    </location>
</feature>
<accession>A0A1G9ZVI0</accession>
<dbReference type="AlphaFoldDB" id="A0A1G9ZVI0"/>
<dbReference type="RefSeq" id="WP_090015425.1">
    <property type="nucleotide sequence ID" value="NZ_FNET01000042.1"/>
</dbReference>
<name>A0A1G9ZVI0_9PSEU</name>
<feature type="compositionally biased region" description="Polar residues" evidence="1">
    <location>
        <begin position="34"/>
        <end position="45"/>
    </location>
</feature>
<sequence length="124" mass="13219">MAPGTHGRTTHWVLLCVLFLGVVGMHHVNVSNDMSPTHGSISTSAHHAPPSEDPAPQPTHEMLHLCVAVLCAVASLLLLVWLLLRAARPITGRVLASAAWPRAPGRPPPRGGRDLLSSLCVLRL</sequence>
<gene>
    <name evidence="3" type="ORF">SAMN04488074_1428</name>
</gene>
<evidence type="ECO:0000313" key="3">
    <source>
        <dbReference type="EMBL" id="SDN25632.1"/>
    </source>
</evidence>
<keyword evidence="2" id="KW-0472">Membrane</keyword>
<feature type="transmembrane region" description="Helical" evidence="2">
    <location>
        <begin position="62"/>
        <end position="84"/>
    </location>
</feature>